<dbReference type="InterPro" id="IPR036038">
    <property type="entry name" value="Aminotransferase-like"/>
</dbReference>
<reference evidence="2 3" key="1">
    <citation type="submission" date="2019-10" db="EMBL/GenBank/DDBJ databases">
        <title>Epibacterium sp. nov., isolated from seawater.</title>
        <authorList>
            <person name="Zhang X."/>
            <person name="Li N."/>
        </authorList>
    </citation>
    <scope>NUCLEOTIDE SEQUENCE [LARGE SCALE GENOMIC DNA]</scope>
    <source>
        <strain evidence="2 3">SM1969</strain>
    </source>
</reference>
<dbReference type="AlphaFoldDB" id="A0A844B1P4"/>
<protein>
    <recommendedName>
        <fullName evidence="1">Probable branched-chain-amino-acid aminotransferase</fullName>
    </recommendedName>
</protein>
<keyword evidence="3" id="KW-1185">Reference proteome</keyword>
<proteinExistence type="predicted"/>
<comment type="caution">
    <text evidence="2">The sequence shown here is derived from an EMBL/GenBank/DDBJ whole genome shotgun (WGS) entry which is preliminary data.</text>
</comment>
<dbReference type="Gene3D" id="3.20.10.10">
    <property type="entry name" value="D-amino Acid Aminotransferase, subunit A, domain 2"/>
    <property type="match status" value="1"/>
</dbReference>
<dbReference type="GO" id="GO:0016829">
    <property type="term" value="F:lyase activity"/>
    <property type="evidence" value="ECO:0007669"/>
    <property type="project" value="UniProtKB-KW"/>
</dbReference>
<organism evidence="2 3">
    <name type="scientific">Tritonibacter aquimaris</name>
    <dbReference type="NCBI Taxonomy" id="2663379"/>
    <lineage>
        <taxon>Bacteria</taxon>
        <taxon>Pseudomonadati</taxon>
        <taxon>Pseudomonadota</taxon>
        <taxon>Alphaproteobacteria</taxon>
        <taxon>Rhodobacterales</taxon>
        <taxon>Paracoccaceae</taxon>
        <taxon>Tritonibacter</taxon>
    </lineage>
</organism>
<dbReference type="InterPro" id="IPR043132">
    <property type="entry name" value="BCAT-like_C"/>
</dbReference>
<dbReference type="InterPro" id="IPR001544">
    <property type="entry name" value="Aminotrans_IV"/>
</dbReference>
<dbReference type="Proteomes" id="UP000436694">
    <property type="component" value="Unassembled WGS sequence"/>
</dbReference>
<gene>
    <name evidence="2" type="ORF">GG681_11695</name>
</gene>
<evidence type="ECO:0000313" key="3">
    <source>
        <dbReference type="Proteomes" id="UP000436694"/>
    </source>
</evidence>
<evidence type="ECO:0000313" key="2">
    <source>
        <dbReference type="EMBL" id="MQY43306.1"/>
    </source>
</evidence>
<dbReference type="NCBIfam" id="NF005729">
    <property type="entry name" value="PRK07546.1-3"/>
    <property type="match status" value="1"/>
</dbReference>
<keyword evidence="2" id="KW-0456">Lyase</keyword>
<dbReference type="InterPro" id="IPR043131">
    <property type="entry name" value="BCAT-like_N"/>
</dbReference>
<dbReference type="SUPFAM" id="SSF56752">
    <property type="entry name" value="D-aminoacid aminotransferase-like PLP-dependent enzymes"/>
    <property type="match status" value="1"/>
</dbReference>
<name>A0A844B1P4_9RHOB</name>
<sequence length="226" mass="24809">MESTVCGADLIEGDADFHLIETFGFVPGQGIKRLELHLNRLEASARYFGIPFEREAARAHLSALTADLQQRCRLQLGPNGHFEVTTAPMPAAAKSWAFTVSTDRLQSGDLFLQHKSSRRAKYNEARANMVNGVDEILFLNERAELCEGTITNIVITTKSGERLTPARSSGCLPGVYRQSLIESGQVQEAVLHMGDLAGARAVHLVNSLRGETLGQWSDEFQVAAQR</sequence>
<evidence type="ECO:0000256" key="1">
    <source>
        <dbReference type="ARBA" id="ARBA00014472"/>
    </source>
</evidence>
<accession>A0A844B1P4</accession>
<dbReference type="RefSeq" id="WP_153548186.1">
    <property type="nucleotide sequence ID" value="NZ_WIXK01000005.1"/>
</dbReference>
<dbReference type="Gene3D" id="3.30.470.10">
    <property type="match status" value="1"/>
</dbReference>
<dbReference type="Pfam" id="PF01063">
    <property type="entry name" value="Aminotran_4"/>
    <property type="match status" value="1"/>
</dbReference>
<dbReference type="EMBL" id="WIXK01000005">
    <property type="protein sequence ID" value="MQY43306.1"/>
    <property type="molecule type" value="Genomic_DNA"/>
</dbReference>